<dbReference type="PANTHER" id="PTHR34451">
    <property type="entry name" value="PHD FINGER FAMILY PROTEIN"/>
    <property type="match status" value="1"/>
</dbReference>
<sequence>MKRERDHQFECGICGAEDRYLLHNVRHRTPSYRRLCTNCLLKDHRGLFCPFCFSVYEEPLPIDRSMCNKCPSISHKPCIPSNYPHHTPFICPSCSSPNFSFFNPTTNGDSPPGRIIDRDSARALVAAAKIAAVSMTKAAAMAKVEAEKRVKEATYAKKRAREALERLAYLAAKEKEIMEGKGGGNCLKSWKREDIVIIFIGGVLWLTAKVSAEGWDFLEEMMAARELILQSRKRYSLKRVRTL</sequence>
<keyword evidence="2" id="KW-1185">Reference proteome</keyword>
<evidence type="ECO:0000313" key="1">
    <source>
        <dbReference type="EMBL" id="KAG6766530.1"/>
    </source>
</evidence>
<accession>A0A8X7ZD50</accession>
<dbReference type="OrthoDB" id="692041at2759"/>
<dbReference type="AlphaFoldDB" id="A0A8X7ZD50"/>
<name>A0A8X7ZD50_POPTO</name>
<protein>
    <recommendedName>
        <fullName evidence="3">DNA binding protein</fullName>
    </recommendedName>
</protein>
<reference evidence="1" key="1">
    <citation type="journal article" date="2020" name="bioRxiv">
        <title>Hybrid origin of Populus tomentosa Carr. identified through genome sequencing and phylogenomic analysis.</title>
        <authorList>
            <person name="An X."/>
            <person name="Gao K."/>
            <person name="Chen Z."/>
            <person name="Li J."/>
            <person name="Yang X."/>
            <person name="Yang X."/>
            <person name="Zhou J."/>
            <person name="Guo T."/>
            <person name="Zhao T."/>
            <person name="Huang S."/>
            <person name="Miao D."/>
            <person name="Khan W.U."/>
            <person name="Rao P."/>
            <person name="Ye M."/>
            <person name="Lei B."/>
            <person name="Liao W."/>
            <person name="Wang J."/>
            <person name="Ji L."/>
            <person name="Li Y."/>
            <person name="Guo B."/>
            <person name="Mustafa N.S."/>
            <person name="Li S."/>
            <person name="Yun Q."/>
            <person name="Keller S.R."/>
            <person name="Mao J."/>
            <person name="Zhang R."/>
            <person name="Strauss S.H."/>
        </authorList>
    </citation>
    <scope>NUCLEOTIDE SEQUENCE</scope>
    <source>
        <strain evidence="1">GM15</strain>
        <tissue evidence="1">Leaf</tissue>
    </source>
</reference>
<evidence type="ECO:0000313" key="2">
    <source>
        <dbReference type="Proteomes" id="UP000886885"/>
    </source>
</evidence>
<evidence type="ECO:0008006" key="3">
    <source>
        <dbReference type="Google" id="ProtNLM"/>
    </source>
</evidence>
<gene>
    <name evidence="1" type="ORF">POTOM_030616</name>
</gene>
<proteinExistence type="predicted"/>
<dbReference type="Proteomes" id="UP000886885">
    <property type="component" value="Chromosome 8A"/>
</dbReference>
<organism evidence="1 2">
    <name type="scientific">Populus tomentosa</name>
    <name type="common">Chinese white poplar</name>
    <dbReference type="NCBI Taxonomy" id="118781"/>
    <lineage>
        <taxon>Eukaryota</taxon>
        <taxon>Viridiplantae</taxon>
        <taxon>Streptophyta</taxon>
        <taxon>Embryophyta</taxon>
        <taxon>Tracheophyta</taxon>
        <taxon>Spermatophyta</taxon>
        <taxon>Magnoliopsida</taxon>
        <taxon>eudicotyledons</taxon>
        <taxon>Gunneridae</taxon>
        <taxon>Pentapetalae</taxon>
        <taxon>rosids</taxon>
        <taxon>fabids</taxon>
        <taxon>Malpighiales</taxon>
        <taxon>Salicaceae</taxon>
        <taxon>Saliceae</taxon>
        <taxon>Populus</taxon>
    </lineage>
</organism>
<comment type="caution">
    <text evidence="1">The sequence shown here is derived from an EMBL/GenBank/DDBJ whole genome shotgun (WGS) entry which is preliminary data.</text>
</comment>
<dbReference type="PANTHER" id="PTHR34451:SF7">
    <property type="entry name" value="PHD FINGER FAMILY PROTEIN"/>
    <property type="match status" value="1"/>
</dbReference>
<dbReference type="EMBL" id="JAAWWB010000015">
    <property type="protein sequence ID" value="KAG6766530.1"/>
    <property type="molecule type" value="Genomic_DNA"/>
</dbReference>